<organism evidence="2 3">
    <name type="scientific">Natronococcus pandeyae</name>
    <dbReference type="NCBI Taxonomy" id="2055836"/>
    <lineage>
        <taxon>Archaea</taxon>
        <taxon>Methanobacteriati</taxon>
        <taxon>Methanobacteriota</taxon>
        <taxon>Stenosarchaea group</taxon>
        <taxon>Halobacteria</taxon>
        <taxon>Halobacteriales</taxon>
        <taxon>Natrialbaceae</taxon>
        <taxon>Natronococcus</taxon>
    </lineage>
</organism>
<reference evidence="2" key="1">
    <citation type="submission" date="2017-11" db="EMBL/GenBank/DDBJ databases">
        <authorList>
            <person name="Kajale S.C."/>
            <person name="Sharma A."/>
        </authorList>
    </citation>
    <scope>NUCLEOTIDE SEQUENCE</scope>
    <source>
        <strain evidence="2">LS1_42</strain>
    </source>
</reference>
<dbReference type="RefSeq" id="WP_148859754.1">
    <property type="nucleotide sequence ID" value="NZ_PHNJ01000013.1"/>
</dbReference>
<evidence type="ECO:0000313" key="3">
    <source>
        <dbReference type="Proteomes" id="UP000766904"/>
    </source>
</evidence>
<dbReference type="InterPro" id="IPR013766">
    <property type="entry name" value="Thioredoxin_domain"/>
</dbReference>
<sequence>MLSKRPHESFALVDVGGSEKIEQVVLLHFCAEWAQLCEVLHPRLEKLAEAFPSLVIATVNTTESTTVLQEFSIESIPTLILLEHGGLVAVFTGDVEYVTLESRISTYL</sequence>
<dbReference type="Gene3D" id="3.40.30.10">
    <property type="entry name" value="Glutaredoxin"/>
    <property type="match status" value="1"/>
</dbReference>
<gene>
    <name evidence="2" type="ORF">CV102_19880</name>
</gene>
<dbReference type="CDD" id="cd02947">
    <property type="entry name" value="TRX_family"/>
    <property type="match status" value="1"/>
</dbReference>
<dbReference type="AlphaFoldDB" id="A0A8J8TNT0"/>
<evidence type="ECO:0000313" key="2">
    <source>
        <dbReference type="EMBL" id="TYL37011.1"/>
    </source>
</evidence>
<comment type="caution">
    <text evidence="2">The sequence shown here is derived from an EMBL/GenBank/DDBJ whole genome shotgun (WGS) entry which is preliminary data.</text>
</comment>
<proteinExistence type="predicted"/>
<dbReference type="PANTHER" id="PTHR45663">
    <property type="entry name" value="GEO12009P1"/>
    <property type="match status" value="1"/>
</dbReference>
<accession>A0A8J8TNT0</accession>
<dbReference type="PANTHER" id="PTHR45663:SF11">
    <property type="entry name" value="GEO12009P1"/>
    <property type="match status" value="1"/>
</dbReference>
<dbReference type="GO" id="GO:0005737">
    <property type="term" value="C:cytoplasm"/>
    <property type="evidence" value="ECO:0007669"/>
    <property type="project" value="TreeGrafter"/>
</dbReference>
<dbReference type="SUPFAM" id="SSF52833">
    <property type="entry name" value="Thioredoxin-like"/>
    <property type="match status" value="1"/>
</dbReference>
<dbReference type="Pfam" id="PF00085">
    <property type="entry name" value="Thioredoxin"/>
    <property type="match status" value="1"/>
</dbReference>
<dbReference type="GO" id="GO:0015035">
    <property type="term" value="F:protein-disulfide reductase activity"/>
    <property type="evidence" value="ECO:0007669"/>
    <property type="project" value="TreeGrafter"/>
</dbReference>
<dbReference type="PROSITE" id="PS51352">
    <property type="entry name" value="THIOREDOXIN_2"/>
    <property type="match status" value="1"/>
</dbReference>
<dbReference type="Proteomes" id="UP000766904">
    <property type="component" value="Unassembled WGS sequence"/>
</dbReference>
<keyword evidence="3" id="KW-1185">Reference proteome</keyword>
<feature type="domain" description="Thioredoxin" evidence="1">
    <location>
        <begin position="1"/>
        <end position="108"/>
    </location>
</feature>
<dbReference type="EMBL" id="PHNJ01000013">
    <property type="protein sequence ID" value="TYL37011.1"/>
    <property type="molecule type" value="Genomic_DNA"/>
</dbReference>
<name>A0A8J8TNT0_9EURY</name>
<dbReference type="InterPro" id="IPR036249">
    <property type="entry name" value="Thioredoxin-like_sf"/>
</dbReference>
<evidence type="ECO:0000259" key="1">
    <source>
        <dbReference type="PROSITE" id="PS51352"/>
    </source>
</evidence>
<protein>
    <recommendedName>
        <fullName evidence="1">Thioredoxin domain-containing protein</fullName>
    </recommendedName>
</protein>